<organism evidence="1 2">
    <name type="scientific">Microbacterium phage vB_MoxS-ISF9</name>
    <dbReference type="NCBI Taxonomy" id="1458670"/>
    <lineage>
        <taxon>Viruses</taxon>
        <taxon>Duplodnaviria</taxon>
        <taxon>Heunggongvirae</taxon>
        <taxon>Uroviricota</taxon>
        <taxon>Caudoviricetes</taxon>
        <taxon>Farahnazvirus</taxon>
        <taxon>Farahnazvirus ISF9</taxon>
    </lineage>
</organism>
<keyword evidence="2" id="KW-1185">Reference proteome</keyword>
<gene>
    <name evidence="1" type="ORF">ISF9_096</name>
</gene>
<dbReference type="EMBL" id="KJ173786">
    <property type="protein sequence ID" value="AHL18566.1"/>
    <property type="molecule type" value="Genomic_DNA"/>
</dbReference>
<proteinExistence type="predicted"/>
<dbReference type="GeneID" id="18938407"/>
<reference evidence="1 2" key="1">
    <citation type="journal article" date="2014" name="Arch. Virol.">
        <title>Complete genome sequence of a novel phage, vB_MoxS-ISF9, infecting methylotrophic Microbacterium: first report of a virulent Microbacterium phage.</title>
        <authorList>
            <person name="Zamani I."/>
            <person name="Bouzari M."/>
            <person name="Emtiazi G."/>
            <person name="Ghasemi S.M."/>
            <person name="Chang H.I."/>
        </authorList>
    </citation>
    <scope>NUCLEOTIDE SEQUENCE [LARGE SCALE GENOMIC DNA]</scope>
</reference>
<dbReference type="Proteomes" id="UP000019700">
    <property type="component" value="Genome"/>
</dbReference>
<name>W8PFB1_9CAUD</name>
<evidence type="ECO:0000313" key="2">
    <source>
        <dbReference type="Proteomes" id="UP000019700"/>
    </source>
</evidence>
<evidence type="ECO:0000313" key="1">
    <source>
        <dbReference type="EMBL" id="AHL18566.1"/>
    </source>
</evidence>
<protein>
    <submittedName>
        <fullName evidence="1">Uncharacterized protein</fullName>
    </submittedName>
</protein>
<dbReference type="RefSeq" id="YP_009021541.1">
    <property type="nucleotide sequence ID" value="NC_023859.1"/>
</dbReference>
<sequence>MGAGGEGVTGQVWVLSVMDEATAEPVVVLERPFTRFEEGHMKAAVKALEHHGTSARYDRRKRSGA</sequence>
<accession>W8PFB1</accession>
<dbReference type="KEGG" id="vg:18938407"/>